<organism evidence="2 3">
    <name type="scientific">Saccharothrix xinjiangensis</name>
    <dbReference type="NCBI Taxonomy" id="204798"/>
    <lineage>
        <taxon>Bacteria</taxon>
        <taxon>Bacillati</taxon>
        <taxon>Actinomycetota</taxon>
        <taxon>Actinomycetes</taxon>
        <taxon>Pseudonocardiales</taxon>
        <taxon>Pseudonocardiaceae</taxon>
        <taxon>Saccharothrix</taxon>
    </lineage>
</organism>
<reference evidence="3" key="1">
    <citation type="journal article" date="2019" name="Int. J. Syst. Evol. Microbiol.">
        <title>The Global Catalogue of Microorganisms (GCM) 10K type strain sequencing project: providing services to taxonomists for standard genome sequencing and annotation.</title>
        <authorList>
            <consortium name="The Broad Institute Genomics Platform"/>
            <consortium name="The Broad Institute Genome Sequencing Center for Infectious Disease"/>
            <person name="Wu L."/>
            <person name="Ma J."/>
        </authorList>
    </citation>
    <scope>NUCLEOTIDE SEQUENCE [LARGE SCALE GENOMIC DNA]</scope>
    <source>
        <strain evidence="3">KCTC 12848</strain>
    </source>
</reference>
<keyword evidence="3" id="KW-1185">Reference proteome</keyword>
<protein>
    <recommendedName>
        <fullName evidence="4">HEAT repeat protein</fullName>
    </recommendedName>
</protein>
<dbReference type="InterPro" id="IPR011989">
    <property type="entry name" value="ARM-like"/>
</dbReference>
<feature type="region of interest" description="Disordered" evidence="1">
    <location>
        <begin position="1"/>
        <end position="38"/>
    </location>
</feature>
<dbReference type="InterPro" id="IPR016024">
    <property type="entry name" value="ARM-type_fold"/>
</dbReference>
<comment type="caution">
    <text evidence="2">The sequence shown here is derived from an EMBL/GenBank/DDBJ whole genome shotgun (WGS) entry which is preliminary data.</text>
</comment>
<name>A0ABV9XX31_9PSEU</name>
<gene>
    <name evidence="2" type="ORF">ACFPFM_13945</name>
</gene>
<dbReference type="Gene3D" id="1.25.10.10">
    <property type="entry name" value="Leucine-rich Repeat Variant"/>
    <property type="match status" value="1"/>
</dbReference>
<dbReference type="Proteomes" id="UP001595833">
    <property type="component" value="Unassembled WGS sequence"/>
</dbReference>
<feature type="compositionally biased region" description="Acidic residues" evidence="1">
    <location>
        <begin position="1"/>
        <end position="11"/>
    </location>
</feature>
<dbReference type="EMBL" id="JBHSJB010000011">
    <property type="protein sequence ID" value="MFC5054856.1"/>
    <property type="molecule type" value="Genomic_DNA"/>
</dbReference>
<evidence type="ECO:0008006" key="4">
    <source>
        <dbReference type="Google" id="ProtNLM"/>
    </source>
</evidence>
<dbReference type="RefSeq" id="WP_344033835.1">
    <property type="nucleotide sequence ID" value="NZ_BAAAKE010000001.1"/>
</dbReference>
<dbReference type="SUPFAM" id="SSF48371">
    <property type="entry name" value="ARM repeat"/>
    <property type="match status" value="1"/>
</dbReference>
<accession>A0ABV9XX31</accession>
<proteinExistence type="predicted"/>
<evidence type="ECO:0000256" key="1">
    <source>
        <dbReference type="SAM" id="MobiDB-lite"/>
    </source>
</evidence>
<evidence type="ECO:0000313" key="2">
    <source>
        <dbReference type="EMBL" id="MFC5054856.1"/>
    </source>
</evidence>
<evidence type="ECO:0000313" key="3">
    <source>
        <dbReference type="Proteomes" id="UP001595833"/>
    </source>
</evidence>
<sequence>MAEQEPSEDAPPEASEPSAERVEEEQSDDAHQKASDPDLANRWWTRNIAMDVAMQALVGGGTANVFMGDASVGHLGDRDRGASSGHLGVVVRSGPVSRAVLDRIRESYVEPSRYQETKRRLEELRLVLIRTRRGSGRTTTALRLLDQLCRAGVRKLDPDVNVKTLREDDLEDNHGYLLDSPEAEQARALRSYQAERIGALLESKGCRLVVILDESTPLDLVDLVHHVVDDLGSVTPAEVLRRHLADVDDALFEHDEVRGVVEQFTDDTPCGEVAELAGLLREVADGTVAVEQLAERCSRAGEANFVEWFDRQTDTDLLAFVIAPAVFNDESVQLVSAAAEMLADRIRQVELPRRADRAREVFKVPLEQRVREARAKLVPDTQELTFGKVPVLRVRFEDNSFPYRVLRHVCAQYDQANRLVRDWLLDLGSIPGEQVRIRAGMAAGLLSLQDFPAVYELIVRPWAVSGDENERWAAVAALRIPGSQSELDHVVYRMLKGWISHGNSLELRTTAARALGSTEAMSPAACLRLLRYAARHADWDIALAIGESVTELFCRVDDPGQVLAALVRWSDDDEHPKRRETAVLALVTMAFRVTVRLDESVEPWPALIWQAEHVPAQRRQVVLLFSRLLQMARFMGRGYHVLREWTRRANKEPALREPLARLLLDIGAESDELDSIRYYLEAWGDERDGPAKAVRAVLRYFDERGE</sequence>